<accession>A0A495J781</accession>
<dbReference type="InterPro" id="IPR023214">
    <property type="entry name" value="HAD_sf"/>
</dbReference>
<comment type="caution">
    <text evidence="2">The sequence shown here is derived from an EMBL/GenBank/DDBJ whole genome shotgun (WGS) entry which is preliminary data.</text>
</comment>
<dbReference type="NCBIfam" id="TIGR01484">
    <property type="entry name" value="HAD-SF-IIB"/>
    <property type="match status" value="1"/>
</dbReference>
<gene>
    <name evidence="2" type="ORF">BDD43_4988</name>
</gene>
<dbReference type="InterPro" id="IPR036412">
    <property type="entry name" value="HAD-like_sf"/>
</dbReference>
<dbReference type="PANTHER" id="PTHR10000:SF8">
    <property type="entry name" value="HAD SUPERFAMILY HYDROLASE-LIKE, TYPE 3"/>
    <property type="match status" value="1"/>
</dbReference>
<evidence type="ECO:0000259" key="1">
    <source>
        <dbReference type="SMART" id="SM00382"/>
    </source>
</evidence>
<dbReference type="InterPro" id="IPR027417">
    <property type="entry name" value="P-loop_NTPase"/>
</dbReference>
<evidence type="ECO:0000313" key="2">
    <source>
        <dbReference type="EMBL" id="RKR84737.1"/>
    </source>
</evidence>
<dbReference type="SUPFAM" id="SSF56784">
    <property type="entry name" value="HAD-like"/>
    <property type="match status" value="1"/>
</dbReference>
<feature type="domain" description="AAA+ ATPase" evidence="1">
    <location>
        <begin position="249"/>
        <end position="413"/>
    </location>
</feature>
<dbReference type="Proteomes" id="UP000268007">
    <property type="component" value="Unassembled WGS sequence"/>
</dbReference>
<dbReference type="Gene3D" id="3.40.50.1000">
    <property type="entry name" value="HAD superfamily/HAD-like"/>
    <property type="match status" value="1"/>
</dbReference>
<name>A0A495J781_9SPHI</name>
<dbReference type="Pfam" id="PF08282">
    <property type="entry name" value="Hydrolase_3"/>
    <property type="match status" value="2"/>
</dbReference>
<protein>
    <recommendedName>
        <fullName evidence="1">AAA+ ATPase domain-containing protein</fullName>
    </recommendedName>
</protein>
<dbReference type="SMART" id="SM00382">
    <property type="entry name" value="AAA"/>
    <property type="match status" value="1"/>
</dbReference>
<keyword evidence="3" id="KW-1185">Reference proteome</keyword>
<dbReference type="OrthoDB" id="9790031at2"/>
<dbReference type="InterPro" id="IPR003593">
    <property type="entry name" value="AAA+_ATPase"/>
</dbReference>
<organism evidence="2 3">
    <name type="scientific">Mucilaginibacter gracilis</name>
    <dbReference type="NCBI Taxonomy" id="423350"/>
    <lineage>
        <taxon>Bacteria</taxon>
        <taxon>Pseudomonadati</taxon>
        <taxon>Bacteroidota</taxon>
        <taxon>Sphingobacteriia</taxon>
        <taxon>Sphingobacteriales</taxon>
        <taxon>Sphingobacteriaceae</taxon>
        <taxon>Mucilaginibacter</taxon>
    </lineage>
</organism>
<dbReference type="Pfam" id="PF13401">
    <property type="entry name" value="AAA_22"/>
    <property type="match status" value="1"/>
</dbReference>
<dbReference type="GO" id="GO:0000287">
    <property type="term" value="F:magnesium ion binding"/>
    <property type="evidence" value="ECO:0007669"/>
    <property type="project" value="TreeGrafter"/>
</dbReference>
<reference evidence="2 3" key="1">
    <citation type="submission" date="2018-10" db="EMBL/GenBank/DDBJ databases">
        <title>Genomic Encyclopedia of Archaeal and Bacterial Type Strains, Phase II (KMG-II): from individual species to whole genera.</title>
        <authorList>
            <person name="Goeker M."/>
        </authorList>
    </citation>
    <scope>NUCLEOTIDE SEQUENCE [LARGE SCALE GENOMIC DNA]</scope>
    <source>
        <strain evidence="2 3">DSM 18602</strain>
    </source>
</reference>
<evidence type="ECO:0000313" key="3">
    <source>
        <dbReference type="Proteomes" id="UP000268007"/>
    </source>
</evidence>
<dbReference type="InterPro" id="IPR006379">
    <property type="entry name" value="HAD-SF_hydro_IIB"/>
</dbReference>
<dbReference type="PANTHER" id="PTHR10000">
    <property type="entry name" value="PHOSPHOSERINE PHOSPHATASE"/>
    <property type="match status" value="1"/>
</dbReference>
<dbReference type="RefSeq" id="WP_121200567.1">
    <property type="nucleotide sequence ID" value="NZ_RBKU01000001.1"/>
</dbReference>
<dbReference type="InterPro" id="IPR049945">
    <property type="entry name" value="AAA_22"/>
</dbReference>
<dbReference type="Gene3D" id="3.90.1070.10">
    <property type="match status" value="1"/>
</dbReference>
<dbReference type="GO" id="GO:0005829">
    <property type="term" value="C:cytosol"/>
    <property type="evidence" value="ECO:0007669"/>
    <property type="project" value="TreeGrafter"/>
</dbReference>
<dbReference type="EMBL" id="RBKU01000001">
    <property type="protein sequence ID" value="RKR84737.1"/>
    <property type="molecule type" value="Genomic_DNA"/>
</dbReference>
<dbReference type="Gene3D" id="3.40.50.300">
    <property type="entry name" value="P-loop containing nucleotide triphosphate hydrolases"/>
    <property type="match status" value="1"/>
</dbReference>
<sequence length="566" mass="62904">MRYHILTTDYDGTIAENEHVSGTTLDALVRLKATGRYLILVTGRELDQLQAIFPEYTLFDLIVGENGALIYHPATLKKILLGERPPDSFIQALKDKGIPLSVGEVIVATWEPHQDLVLETIKNAGLEYQVIFNKGAIMILPPGVNKATGLHRALKELNLSEHNTVAVGDAENDNAMLQAAECAIAVNNALPQLKAAADLVTAGQRGEGVSELISRLIQDDLVNLDTKLLRHYLEIGKQADGSPFKISPYGNNILLTGTSGCGKTTLAAAFMGQLIDKKYQFCLIDPEGDYQDLAGAITIGDSSQPPLIDHVVKVLSQTAENAIVCFLSIPLNDRPAYFKKLRYALTELRKNTGHPHFIIIDEAHHVLPKENTESFNDFPEDFTNIFAITTQPDLLCADLLKRIDMMLAMGQLPAQTIGLFAAVTGDTIVIPELSAFQKRDVLVWQKEPKSVAIIKSSEPGQFLMRHKRKYASGDMYSNSFYFTGPSNHLNLKANNLMMFIQMAAGIDDETWLYHLHRHDYSKWFRNSVKDPKLSLRSEAIENNEPNPALSRREIFSLILNRYTLPA</sequence>
<proteinExistence type="predicted"/>
<dbReference type="AlphaFoldDB" id="A0A495J781"/>
<dbReference type="CDD" id="cd00009">
    <property type="entry name" value="AAA"/>
    <property type="match status" value="1"/>
</dbReference>
<dbReference type="GO" id="GO:0016791">
    <property type="term" value="F:phosphatase activity"/>
    <property type="evidence" value="ECO:0007669"/>
    <property type="project" value="TreeGrafter"/>
</dbReference>
<dbReference type="SUPFAM" id="SSF52540">
    <property type="entry name" value="P-loop containing nucleoside triphosphate hydrolases"/>
    <property type="match status" value="1"/>
</dbReference>
<dbReference type="GO" id="GO:0016887">
    <property type="term" value="F:ATP hydrolysis activity"/>
    <property type="evidence" value="ECO:0007669"/>
    <property type="project" value="InterPro"/>
</dbReference>